<name>W2H0A9_PHYNI</name>
<organism evidence="1">
    <name type="scientific">Phytophthora nicotianae</name>
    <name type="common">Potato buckeye rot agent</name>
    <name type="synonym">Phytophthora parasitica</name>
    <dbReference type="NCBI Taxonomy" id="4792"/>
    <lineage>
        <taxon>Eukaryota</taxon>
        <taxon>Sar</taxon>
        <taxon>Stramenopiles</taxon>
        <taxon>Oomycota</taxon>
        <taxon>Peronosporomycetes</taxon>
        <taxon>Peronosporales</taxon>
        <taxon>Peronosporaceae</taxon>
        <taxon>Phytophthora</taxon>
    </lineage>
</organism>
<dbReference type="VEuPathDB" id="FungiDB:PPTG_09779"/>
<protein>
    <submittedName>
        <fullName evidence="1">Uncharacterized protein</fullName>
    </submittedName>
</protein>
<gene>
    <name evidence="1" type="ORF">L915_07067</name>
</gene>
<dbReference type="Proteomes" id="UP000053236">
    <property type="component" value="Unassembled WGS sequence"/>
</dbReference>
<proteinExistence type="predicted"/>
<sequence>MIRLLNILSSDHFAAKLASSDDTATRDQIDAGEVNQKSRVLEGTANDPRYGCINPSVTVELNTAKLYDMWKSVNGKFVKALARFNVSGQSSNEFNDFCNANLEVLYLRVCTGVKPELMDFVSGGMHEGDEIDSLTNLLLR</sequence>
<dbReference type="AlphaFoldDB" id="W2H0A9"/>
<reference evidence="1" key="1">
    <citation type="submission" date="2013-11" db="EMBL/GenBank/DDBJ databases">
        <title>The Genome Sequence of Phytophthora parasitica CJ02B3.</title>
        <authorList>
            <consortium name="The Broad Institute Genomics Platform"/>
            <person name="Russ C."/>
            <person name="Tyler B."/>
            <person name="Panabieres F."/>
            <person name="Shan W."/>
            <person name="Tripathy S."/>
            <person name="Grunwald N."/>
            <person name="Machado M."/>
            <person name="Johnson C.S."/>
            <person name="Arredondo F."/>
            <person name="Hong C."/>
            <person name="Coffey M."/>
            <person name="Young S.K."/>
            <person name="Zeng Q."/>
            <person name="Gargeya S."/>
            <person name="Fitzgerald M."/>
            <person name="Abouelleil A."/>
            <person name="Alvarado L."/>
            <person name="Chapman S.B."/>
            <person name="Gainer-Dewar J."/>
            <person name="Goldberg J."/>
            <person name="Griggs A."/>
            <person name="Gujja S."/>
            <person name="Hansen M."/>
            <person name="Howarth C."/>
            <person name="Imamovic A."/>
            <person name="Ireland A."/>
            <person name="Larimer J."/>
            <person name="McCowan C."/>
            <person name="Murphy C."/>
            <person name="Pearson M."/>
            <person name="Poon T.W."/>
            <person name="Priest M."/>
            <person name="Roberts A."/>
            <person name="Saif S."/>
            <person name="Shea T."/>
            <person name="Sykes S."/>
            <person name="Wortman J."/>
            <person name="Nusbaum C."/>
            <person name="Birren B."/>
        </authorList>
    </citation>
    <scope>NUCLEOTIDE SEQUENCE [LARGE SCALE GENOMIC DNA]</scope>
    <source>
        <strain evidence="1">CJ02B3</strain>
    </source>
</reference>
<evidence type="ECO:0000313" key="1">
    <source>
        <dbReference type="EMBL" id="ETK88718.1"/>
    </source>
</evidence>
<accession>W2H0A9</accession>
<dbReference type="EMBL" id="KI685833">
    <property type="protein sequence ID" value="ETK88718.1"/>
    <property type="molecule type" value="Genomic_DNA"/>
</dbReference>